<reference evidence="2" key="1">
    <citation type="submission" date="2025-08" db="UniProtKB">
        <authorList>
            <consortium name="RefSeq"/>
        </authorList>
    </citation>
    <scope>IDENTIFICATION</scope>
    <source>
        <tissue evidence="2">Leaves</tissue>
    </source>
</reference>
<dbReference type="PANTHER" id="PTHR46890">
    <property type="entry name" value="NON-LTR RETROLELEMENT REVERSE TRANSCRIPTASE-LIKE PROTEIN-RELATED"/>
    <property type="match status" value="1"/>
</dbReference>
<proteinExistence type="predicted"/>
<dbReference type="GeneID" id="109021675"/>
<dbReference type="PROSITE" id="PS50878">
    <property type="entry name" value="RT_POL"/>
    <property type="match status" value="1"/>
</dbReference>
<dbReference type="InterPro" id="IPR002156">
    <property type="entry name" value="RNaseH_domain"/>
</dbReference>
<dbReference type="RefSeq" id="XP_018859902.1">
    <property type="nucleotide sequence ID" value="XM_019004357.1"/>
</dbReference>
<evidence type="ECO:0000313" key="1">
    <source>
        <dbReference type="Proteomes" id="UP000235220"/>
    </source>
</evidence>
<dbReference type="PANTHER" id="PTHR46890:SF48">
    <property type="entry name" value="RNA-DIRECTED DNA POLYMERASE"/>
    <property type="match status" value="1"/>
</dbReference>
<keyword evidence="1" id="KW-1185">Reference proteome</keyword>
<dbReference type="Proteomes" id="UP000235220">
    <property type="component" value="Chromosome 7"/>
</dbReference>
<dbReference type="Gene3D" id="3.30.420.10">
    <property type="entry name" value="Ribonuclease H-like superfamily/Ribonuclease H"/>
    <property type="match status" value="1"/>
</dbReference>
<dbReference type="InterPro" id="IPR043502">
    <property type="entry name" value="DNA/RNA_pol_sf"/>
</dbReference>
<dbReference type="SUPFAM" id="SSF56672">
    <property type="entry name" value="DNA/RNA polymerases"/>
    <property type="match status" value="1"/>
</dbReference>
<dbReference type="InterPro" id="IPR036397">
    <property type="entry name" value="RNaseH_sf"/>
</dbReference>
<dbReference type="Pfam" id="PF00078">
    <property type="entry name" value="RVT_1"/>
    <property type="match status" value="1"/>
</dbReference>
<dbReference type="KEGG" id="jre:109021675"/>
<name>A0A2I4HUV6_JUGRE</name>
<organism evidence="1 2">
    <name type="scientific">Juglans regia</name>
    <name type="common">English walnut</name>
    <dbReference type="NCBI Taxonomy" id="51240"/>
    <lineage>
        <taxon>Eukaryota</taxon>
        <taxon>Viridiplantae</taxon>
        <taxon>Streptophyta</taxon>
        <taxon>Embryophyta</taxon>
        <taxon>Tracheophyta</taxon>
        <taxon>Spermatophyta</taxon>
        <taxon>Magnoliopsida</taxon>
        <taxon>eudicotyledons</taxon>
        <taxon>Gunneridae</taxon>
        <taxon>Pentapetalae</taxon>
        <taxon>rosids</taxon>
        <taxon>fabids</taxon>
        <taxon>Fagales</taxon>
        <taxon>Juglandaceae</taxon>
        <taxon>Juglans</taxon>
    </lineage>
</organism>
<dbReference type="InterPro" id="IPR000477">
    <property type="entry name" value="RT_dom"/>
</dbReference>
<dbReference type="Gramene" id="Jr07_07770_p1">
    <property type="protein sequence ID" value="cds.Jr07_07770_p1"/>
    <property type="gene ID" value="Jr07_07770"/>
</dbReference>
<dbReference type="SUPFAM" id="SSF53098">
    <property type="entry name" value="Ribonuclease H-like"/>
    <property type="match status" value="1"/>
</dbReference>
<dbReference type="CDD" id="cd01650">
    <property type="entry name" value="RT_nLTR_like"/>
    <property type="match status" value="1"/>
</dbReference>
<dbReference type="OrthoDB" id="1705419at2759"/>
<dbReference type="InterPro" id="IPR044730">
    <property type="entry name" value="RNase_H-like_dom_plant"/>
</dbReference>
<gene>
    <name evidence="2" type="primary">LOC109021675</name>
</gene>
<dbReference type="AlphaFoldDB" id="A0A2I4HUV6"/>
<dbReference type="GO" id="GO:0003676">
    <property type="term" value="F:nucleic acid binding"/>
    <property type="evidence" value="ECO:0007669"/>
    <property type="project" value="InterPro"/>
</dbReference>
<dbReference type="InterPro" id="IPR012337">
    <property type="entry name" value="RNaseH-like_sf"/>
</dbReference>
<dbReference type="InterPro" id="IPR052343">
    <property type="entry name" value="Retrotransposon-Effector_Assoc"/>
</dbReference>
<evidence type="ECO:0000313" key="2">
    <source>
        <dbReference type="RefSeq" id="XP_018859902.1"/>
    </source>
</evidence>
<dbReference type="Pfam" id="PF13456">
    <property type="entry name" value="RVT_3"/>
    <property type="match status" value="1"/>
</dbReference>
<dbReference type="GO" id="GO:0004523">
    <property type="term" value="F:RNA-DNA hybrid ribonuclease activity"/>
    <property type="evidence" value="ECO:0007669"/>
    <property type="project" value="InterPro"/>
</dbReference>
<dbReference type="CDD" id="cd06222">
    <property type="entry name" value="RNase_H_like"/>
    <property type="match status" value="1"/>
</dbReference>
<accession>A0A2I4HUV6</accession>
<protein>
    <submittedName>
        <fullName evidence="2">Uncharacterized protein LOC109021675</fullName>
    </submittedName>
</protein>
<sequence>MKCFKSKDKRRGKEIEQITRRIKEVQEELGPHNVEELKSLQKQVEELMEQEDIMWKQRAKRNWYNLVDRNTRFFHECANQRKKRSKISQIVDRKGTLRLEQDGVAEAFKDHFAEVYKTVSPRVELIEKCLEAVERRVTVEMNESLEKIFMREEVNEALKMMGPLKSPGPDGFGACFFQSFWHIVGDDVCGAVLHFLNGGRMVSSLNHTYIALIPKVSDPKNVNEFRPISLCNVVYKLAAKTLANRLKKVMDVIISKNQSAFIPGRLISDNIVAAYEVLHSMQTRQRSKDGSMALKLDISKAYDRVEWSYLEAMMKKLGFGDRWTDLIMECISSVSYAVLTNGRPGETILPTRGLRQEDPLSLYLFLLCAEGLSAMLNNAEIRSELRGVSVARGGIRVTHLLFADDCIIFGKASWVEWKKINDILELYEAASGQSLNKHKTTIFFSPKVHVSMREKMMKEMGARQQNNCEKYLGLPSMVGRSKYNSLRVIKDECGRRLVIGKINFYHPREIVAQMAKFWWSFKKDKNKIQWRSWAKLRVAKANGGLGFRELVSFNKALLAKQYWRMLTNPHSLAAKVLKDKYFRHSDILVSKLGFRPLVIWRSLWDSLELLKEGTLLAAKAKVKELIDGVTKTWKTNLVKDIFNEEEAILVCSLPISSSGLPDKLIWAHTKNGQFDVKSAYHLGAGKIEKRGRKIVKDYFCPICKMQKETVSHALWSCGGAMDVWADNLSPVQKWASTEKDIQELWADWCNKLKREDFELMAVVLRRIWLRRNRFIFENKFEWPDVIFRQATDFLLQFQEAQQKEPKSQIERSQGRELCRWKVPIEGQVKVNWDAALKVNEGRMGIGVVMRDEHGDLLVSLCAQKRIVTSPLVAEFQALWRAMQLCADLNLLKVVFEGDALSVIKAVNDTEASWEWHGQLVEDIKGILKNRSNWTVTHTFRECNSVAHFLAKSSLLVNEETIWIEEGPLGIQYYVQKDKDVTVEEE</sequence>